<dbReference type="PANTHER" id="PTHR43884">
    <property type="entry name" value="ACYL-COA DEHYDROGENASE"/>
    <property type="match status" value="1"/>
</dbReference>
<dbReference type="GO" id="GO:0050660">
    <property type="term" value="F:flavin adenine dinucleotide binding"/>
    <property type="evidence" value="ECO:0007669"/>
    <property type="project" value="InterPro"/>
</dbReference>
<dbReference type="SUPFAM" id="SSF56645">
    <property type="entry name" value="Acyl-CoA dehydrogenase NM domain-like"/>
    <property type="match status" value="1"/>
</dbReference>
<dbReference type="InterPro" id="IPR009100">
    <property type="entry name" value="AcylCoA_DH/oxidase_NM_dom_sf"/>
</dbReference>
<comment type="cofactor">
    <cofactor evidence="1 6">
        <name>FAD</name>
        <dbReference type="ChEBI" id="CHEBI:57692"/>
    </cofactor>
</comment>
<keyword evidence="4 6" id="KW-0274">FAD</keyword>
<dbReference type="SUPFAM" id="SSF47203">
    <property type="entry name" value="Acyl-CoA dehydrogenase C-terminal domain-like"/>
    <property type="match status" value="1"/>
</dbReference>
<dbReference type="RefSeq" id="WP_067556756.1">
    <property type="nucleotide sequence ID" value="NZ_LPXN01000115.1"/>
</dbReference>
<evidence type="ECO:0000256" key="6">
    <source>
        <dbReference type="RuleBase" id="RU362125"/>
    </source>
</evidence>
<dbReference type="InterPro" id="IPR036250">
    <property type="entry name" value="AcylCo_DH-like_C"/>
</dbReference>
<keyword evidence="11" id="KW-1185">Reference proteome</keyword>
<reference evidence="10 11" key="1">
    <citation type="submission" date="2015-12" db="EMBL/GenBank/DDBJ databases">
        <title>Genome sequence of Oceanibaculum pacificum MCCC 1A02656.</title>
        <authorList>
            <person name="Lu L."/>
            <person name="Lai Q."/>
            <person name="Shao Z."/>
            <person name="Qian P."/>
        </authorList>
    </citation>
    <scope>NUCLEOTIDE SEQUENCE [LARGE SCALE GENOMIC DNA]</scope>
    <source>
        <strain evidence="10 11">MCCC 1A02656</strain>
    </source>
</reference>
<evidence type="ECO:0000256" key="4">
    <source>
        <dbReference type="ARBA" id="ARBA00022827"/>
    </source>
</evidence>
<keyword evidence="3 6" id="KW-0285">Flavoprotein</keyword>
<gene>
    <name evidence="10" type="ORF">AUP43_10055</name>
</gene>
<feature type="domain" description="Acyl-CoA oxidase/dehydrogenase middle" evidence="8">
    <location>
        <begin position="124"/>
        <end position="214"/>
    </location>
</feature>
<protein>
    <submittedName>
        <fullName evidence="10">Acyl-CoA dehydrogenase</fullName>
    </submittedName>
</protein>
<evidence type="ECO:0000256" key="3">
    <source>
        <dbReference type="ARBA" id="ARBA00022630"/>
    </source>
</evidence>
<dbReference type="Pfam" id="PF00441">
    <property type="entry name" value="Acyl-CoA_dh_1"/>
    <property type="match status" value="1"/>
</dbReference>
<dbReference type="FunFam" id="2.40.110.10:FF:000002">
    <property type="entry name" value="Acyl-CoA dehydrogenase fadE12"/>
    <property type="match status" value="1"/>
</dbReference>
<comment type="caution">
    <text evidence="10">The sequence shown here is derived from an EMBL/GenBank/DDBJ whole genome shotgun (WGS) entry which is preliminary data.</text>
</comment>
<keyword evidence="5 6" id="KW-0560">Oxidoreductase</keyword>
<proteinExistence type="inferred from homology"/>
<name>A0A154W1W3_9PROT</name>
<dbReference type="Gene3D" id="1.10.540.10">
    <property type="entry name" value="Acyl-CoA dehydrogenase/oxidase, N-terminal domain"/>
    <property type="match status" value="1"/>
</dbReference>
<dbReference type="Pfam" id="PF02771">
    <property type="entry name" value="Acyl-CoA_dh_N"/>
    <property type="match status" value="1"/>
</dbReference>
<dbReference type="Gene3D" id="2.40.110.10">
    <property type="entry name" value="Butyryl-CoA Dehydrogenase, subunit A, domain 2"/>
    <property type="match status" value="1"/>
</dbReference>
<dbReference type="Proteomes" id="UP000076400">
    <property type="component" value="Unassembled WGS sequence"/>
</dbReference>
<dbReference type="GO" id="GO:0003995">
    <property type="term" value="F:acyl-CoA dehydrogenase activity"/>
    <property type="evidence" value="ECO:0007669"/>
    <property type="project" value="TreeGrafter"/>
</dbReference>
<dbReference type="PANTHER" id="PTHR43884:SF12">
    <property type="entry name" value="ISOVALERYL-COA DEHYDROGENASE, MITOCHONDRIAL-RELATED"/>
    <property type="match status" value="1"/>
</dbReference>
<dbReference type="Pfam" id="PF02770">
    <property type="entry name" value="Acyl-CoA_dh_M"/>
    <property type="match status" value="1"/>
</dbReference>
<dbReference type="Gene3D" id="1.20.140.10">
    <property type="entry name" value="Butyryl-CoA Dehydrogenase, subunit A, domain 3"/>
    <property type="match status" value="1"/>
</dbReference>
<comment type="similarity">
    <text evidence="2 6">Belongs to the acyl-CoA dehydrogenase family.</text>
</comment>
<dbReference type="AlphaFoldDB" id="A0A154W1W3"/>
<dbReference type="EMBL" id="LPXN01000115">
    <property type="protein sequence ID" value="KZD07508.1"/>
    <property type="molecule type" value="Genomic_DNA"/>
</dbReference>
<evidence type="ECO:0000259" key="8">
    <source>
        <dbReference type="Pfam" id="PF02770"/>
    </source>
</evidence>
<evidence type="ECO:0000313" key="11">
    <source>
        <dbReference type="Proteomes" id="UP000076400"/>
    </source>
</evidence>
<dbReference type="OrthoDB" id="5510711at2"/>
<dbReference type="STRING" id="580166.AUP43_10055"/>
<evidence type="ECO:0000256" key="5">
    <source>
        <dbReference type="ARBA" id="ARBA00023002"/>
    </source>
</evidence>
<dbReference type="InterPro" id="IPR037069">
    <property type="entry name" value="AcylCoA_DH/ox_N_sf"/>
</dbReference>
<sequence length="381" mass="41559">MNFELSDDQNMAVENWRRFLEREIKPITDQHRDKPFPKDVLKGLLRATCEYGVGNGWVPEEGGGLGLDFVTSGLLYEELARVSADLAGAAFVNEGAAVKVFNAGSPELRERYLEATLAGELIGCSAISEPNAGSHVRGMRTKAVREGDTYRLNGEKLWISNSSAADYTVAVALTGEQEFTMFLVDRDEHGFETREVEKLGLNSWSMGQVIFNDVVVPAKNILGKVGGGLRETMKGFERSRCFISLVALGLGRASLDASIDYAQQRQAFGKPIGAHQLVQQLIAEMAIELEASRLMVFRALSLLDLGAGSNVEAAMAKAFTTEAVQRITSKAIQVHGAFGVTSEFPVERHFRSARMLTIPDGTTQINNLIIGRKLLGLDAFA</sequence>
<dbReference type="InterPro" id="IPR046373">
    <property type="entry name" value="Acyl-CoA_Oxase/DH_mid-dom_sf"/>
</dbReference>
<feature type="domain" description="Acyl-CoA dehydrogenase/oxidase N-terminal" evidence="9">
    <location>
        <begin position="6"/>
        <end position="120"/>
    </location>
</feature>
<dbReference type="FunFam" id="1.20.140.10:FF:000001">
    <property type="entry name" value="Acyl-CoA dehydrogenase"/>
    <property type="match status" value="1"/>
</dbReference>
<evidence type="ECO:0000313" key="10">
    <source>
        <dbReference type="EMBL" id="KZD07508.1"/>
    </source>
</evidence>
<evidence type="ECO:0000256" key="2">
    <source>
        <dbReference type="ARBA" id="ARBA00009347"/>
    </source>
</evidence>
<evidence type="ECO:0000256" key="1">
    <source>
        <dbReference type="ARBA" id="ARBA00001974"/>
    </source>
</evidence>
<dbReference type="InterPro" id="IPR009075">
    <property type="entry name" value="AcylCo_DH/oxidase_C"/>
</dbReference>
<evidence type="ECO:0000259" key="7">
    <source>
        <dbReference type="Pfam" id="PF00441"/>
    </source>
</evidence>
<dbReference type="InterPro" id="IPR013786">
    <property type="entry name" value="AcylCoA_DH/ox_N"/>
</dbReference>
<accession>A0A154W1W3</accession>
<feature type="domain" description="Acyl-CoA dehydrogenase/oxidase C-terminal" evidence="7">
    <location>
        <begin position="226"/>
        <end position="374"/>
    </location>
</feature>
<evidence type="ECO:0000259" key="9">
    <source>
        <dbReference type="Pfam" id="PF02771"/>
    </source>
</evidence>
<dbReference type="InterPro" id="IPR006091">
    <property type="entry name" value="Acyl-CoA_Oxase/DH_mid-dom"/>
</dbReference>
<organism evidence="10 11">
    <name type="scientific">Oceanibaculum pacificum</name>
    <dbReference type="NCBI Taxonomy" id="580166"/>
    <lineage>
        <taxon>Bacteria</taxon>
        <taxon>Pseudomonadati</taxon>
        <taxon>Pseudomonadota</taxon>
        <taxon>Alphaproteobacteria</taxon>
        <taxon>Rhodospirillales</taxon>
        <taxon>Oceanibaculaceae</taxon>
        <taxon>Oceanibaculum</taxon>
    </lineage>
</organism>